<dbReference type="CDD" id="cd10567">
    <property type="entry name" value="SWIB-MDM2_like"/>
    <property type="match status" value="1"/>
</dbReference>
<dbReference type="PANTHER" id="PTHR13844">
    <property type="entry name" value="SWI/SNF-RELATED MATRIX-ASSOCIATED ACTIN-DEPENDENT REGULATOR OF CHROMATIN SUBFAMILY D"/>
    <property type="match status" value="1"/>
</dbReference>
<feature type="compositionally biased region" description="Basic and acidic residues" evidence="1">
    <location>
        <begin position="171"/>
        <end position="181"/>
    </location>
</feature>
<dbReference type="InterPro" id="IPR036885">
    <property type="entry name" value="SWIB_MDM2_dom_sf"/>
</dbReference>
<feature type="compositionally biased region" description="Acidic residues" evidence="1">
    <location>
        <begin position="73"/>
        <end position="82"/>
    </location>
</feature>
<dbReference type="InterPro" id="IPR014876">
    <property type="entry name" value="DEK_C"/>
</dbReference>
<dbReference type="Pfam" id="PF08766">
    <property type="entry name" value="DEK_C"/>
    <property type="match status" value="1"/>
</dbReference>
<evidence type="ECO:0000313" key="3">
    <source>
        <dbReference type="EMBL" id="CAD6195940.1"/>
    </source>
</evidence>
<dbReference type="Gene3D" id="1.10.245.10">
    <property type="entry name" value="SWIB/MDM2 domain"/>
    <property type="match status" value="1"/>
</dbReference>
<protein>
    <recommendedName>
        <fullName evidence="2">DEK-C domain-containing protein</fullName>
    </recommendedName>
</protein>
<gene>
    <name evidence="3" type="ORF">CAUJ_LOCUS11858</name>
</gene>
<feature type="domain" description="DEK-C" evidence="2">
    <location>
        <begin position="6"/>
        <end position="61"/>
    </location>
</feature>
<keyword evidence="4" id="KW-1185">Reference proteome</keyword>
<dbReference type="SUPFAM" id="SSF109715">
    <property type="entry name" value="DEK C-terminal domain"/>
    <property type="match status" value="1"/>
</dbReference>
<evidence type="ECO:0000256" key="1">
    <source>
        <dbReference type="SAM" id="MobiDB-lite"/>
    </source>
</evidence>
<feature type="compositionally biased region" description="Acidic residues" evidence="1">
    <location>
        <begin position="297"/>
        <end position="307"/>
    </location>
</feature>
<dbReference type="PROSITE" id="PS51998">
    <property type="entry name" value="DEK_C"/>
    <property type="match status" value="1"/>
</dbReference>
<comment type="caution">
    <text evidence="3">The sequence shown here is derived from an EMBL/GenBank/DDBJ whole genome shotgun (WGS) entry which is preliminary data.</text>
</comment>
<feature type="region of interest" description="Disordered" evidence="1">
    <location>
        <begin position="255"/>
        <end position="307"/>
    </location>
</feature>
<dbReference type="Proteomes" id="UP000835052">
    <property type="component" value="Unassembled WGS sequence"/>
</dbReference>
<dbReference type="SMART" id="SM00151">
    <property type="entry name" value="SWIB"/>
    <property type="match status" value="1"/>
</dbReference>
<evidence type="ECO:0000259" key="2">
    <source>
        <dbReference type="PROSITE" id="PS51998"/>
    </source>
</evidence>
<proteinExistence type="predicted"/>
<dbReference type="EMBL" id="CAJGYM010000063">
    <property type="protein sequence ID" value="CAD6195940.1"/>
    <property type="molecule type" value="Genomic_DNA"/>
</dbReference>
<dbReference type="InterPro" id="IPR019835">
    <property type="entry name" value="SWIB_domain"/>
</dbReference>
<accession>A0A8S1HJ10</accession>
<sequence length="307" mass="34086">MGEVLPVETHLVREEIEKLVESVSLNELTSGKIRKHLQDKFDKDFAEFKAVLNELTKKAIEAFQAKKASSTESSDDSDDDDEVAKPAEAEVTSTSEAAGKASESDSDSDHGLASTQRAKATRGRKRKASNDGDDLATIVKSSRREAATRAKQSMRKSAGFAGRIARQSSSTKEKKDSDKIGPKTKLSWVSPELQIIVGKPYTRRCDIVKSMWKYRFAICDPTLFNIFKKKRFQVFGMARHLSKHVREPHDMGQEYMDEAEEEKRRQIAEYNARQQEKADESGSEGAGGEDSRGGAESEGEAVAEESD</sequence>
<feature type="compositionally biased region" description="Low complexity" evidence="1">
    <location>
        <begin position="89"/>
        <end position="98"/>
    </location>
</feature>
<dbReference type="AlphaFoldDB" id="A0A8S1HJ10"/>
<reference evidence="3" key="1">
    <citation type="submission" date="2020-10" db="EMBL/GenBank/DDBJ databases">
        <authorList>
            <person name="Kikuchi T."/>
        </authorList>
    </citation>
    <scope>NUCLEOTIDE SEQUENCE</scope>
    <source>
        <strain evidence="3">NKZ352</strain>
    </source>
</reference>
<feature type="region of interest" description="Disordered" evidence="1">
    <location>
        <begin position="64"/>
        <end position="183"/>
    </location>
</feature>
<dbReference type="SUPFAM" id="SSF47592">
    <property type="entry name" value="SWIB/MDM2 domain"/>
    <property type="match status" value="1"/>
</dbReference>
<evidence type="ECO:0000313" key="4">
    <source>
        <dbReference type="Proteomes" id="UP000835052"/>
    </source>
</evidence>
<organism evidence="3 4">
    <name type="scientific">Caenorhabditis auriculariae</name>
    <dbReference type="NCBI Taxonomy" id="2777116"/>
    <lineage>
        <taxon>Eukaryota</taxon>
        <taxon>Metazoa</taxon>
        <taxon>Ecdysozoa</taxon>
        <taxon>Nematoda</taxon>
        <taxon>Chromadorea</taxon>
        <taxon>Rhabditida</taxon>
        <taxon>Rhabditina</taxon>
        <taxon>Rhabditomorpha</taxon>
        <taxon>Rhabditoidea</taxon>
        <taxon>Rhabditidae</taxon>
        <taxon>Peloderinae</taxon>
        <taxon>Caenorhabditis</taxon>
    </lineage>
</organism>
<dbReference type="OrthoDB" id="10251073at2759"/>
<name>A0A8S1HJ10_9PELO</name>